<evidence type="ECO:0000313" key="2">
    <source>
        <dbReference type="EMBL" id="GMS94403.1"/>
    </source>
</evidence>
<proteinExistence type="predicted"/>
<keyword evidence="1" id="KW-0812">Transmembrane</keyword>
<protein>
    <submittedName>
        <fullName evidence="2">Uncharacterized protein</fullName>
    </submittedName>
</protein>
<keyword evidence="3" id="KW-1185">Reference proteome</keyword>
<name>A0AAV5TJH3_9BILA</name>
<keyword evidence="1" id="KW-1133">Transmembrane helix</keyword>
<accession>A0AAV5TJH3</accession>
<dbReference type="AlphaFoldDB" id="A0AAV5TJH3"/>
<evidence type="ECO:0000313" key="3">
    <source>
        <dbReference type="Proteomes" id="UP001432027"/>
    </source>
</evidence>
<gene>
    <name evidence="2" type="ORF">PENTCL1PPCAC_16578</name>
</gene>
<feature type="non-terminal residue" evidence="2">
    <location>
        <position position="62"/>
    </location>
</feature>
<dbReference type="Proteomes" id="UP001432027">
    <property type="component" value="Unassembled WGS sequence"/>
</dbReference>
<reference evidence="2" key="1">
    <citation type="submission" date="2023-10" db="EMBL/GenBank/DDBJ databases">
        <title>Genome assembly of Pristionchus species.</title>
        <authorList>
            <person name="Yoshida K."/>
            <person name="Sommer R.J."/>
        </authorList>
    </citation>
    <scope>NUCLEOTIDE SEQUENCE</scope>
    <source>
        <strain evidence="2">RS0144</strain>
    </source>
</reference>
<evidence type="ECO:0000256" key="1">
    <source>
        <dbReference type="SAM" id="Phobius"/>
    </source>
</evidence>
<comment type="caution">
    <text evidence="2">The sequence shown here is derived from an EMBL/GenBank/DDBJ whole genome shotgun (WGS) entry which is preliminary data.</text>
</comment>
<feature type="transmembrane region" description="Helical" evidence="1">
    <location>
        <begin position="12"/>
        <end position="35"/>
    </location>
</feature>
<sequence>DLMPVNEAHAPLVAIVVLCGFPMMRVINRIVYVSIENGMYGSMTFVEASIDRVAPEKNENED</sequence>
<organism evidence="2 3">
    <name type="scientific">Pristionchus entomophagus</name>
    <dbReference type="NCBI Taxonomy" id="358040"/>
    <lineage>
        <taxon>Eukaryota</taxon>
        <taxon>Metazoa</taxon>
        <taxon>Ecdysozoa</taxon>
        <taxon>Nematoda</taxon>
        <taxon>Chromadorea</taxon>
        <taxon>Rhabditida</taxon>
        <taxon>Rhabditina</taxon>
        <taxon>Diplogasteromorpha</taxon>
        <taxon>Diplogasteroidea</taxon>
        <taxon>Neodiplogasteridae</taxon>
        <taxon>Pristionchus</taxon>
    </lineage>
</organism>
<feature type="non-terminal residue" evidence="2">
    <location>
        <position position="1"/>
    </location>
</feature>
<dbReference type="EMBL" id="BTSX01000004">
    <property type="protein sequence ID" value="GMS94403.1"/>
    <property type="molecule type" value="Genomic_DNA"/>
</dbReference>
<keyword evidence="1" id="KW-0472">Membrane</keyword>